<dbReference type="Proteomes" id="UP000215377">
    <property type="component" value="Unassembled WGS sequence"/>
</dbReference>
<evidence type="ECO:0000313" key="2">
    <source>
        <dbReference type="EMBL" id="OWU73022.1"/>
    </source>
</evidence>
<gene>
    <name evidence="2" type="ORF">ATO3_14080</name>
</gene>
<dbReference type="AlphaFoldDB" id="A0A225NHV4"/>
<reference evidence="2 3" key="1">
    <citation type="submission" date="2013-04" db="EMBL/GenBank/DDBJ databases">
        <title>Oceanicola sp. 22II1-22F33 Genome Sequencing.</title>
        <authorList>
            <person name="Lai Q."/>
            <person name="Li G."/>
            <person name="Shao Z."/>
        </authorList>
    </citation>
    <scope>NUCLEOTIDE SEQUENCE [LARGE SCALE GENOMIC DNA]</scope>
    <source>
        <strain evidence="2 3">22II1-22F33</strain>
    </source>
</reference>
<keyword evidence="1" id="KW-0732">Signal</keyword>
<protein>
    <recommendedName>
        <fullName evidence="4">Regulatory protein</fullName>
    </recommendedName>
</protein>
<organism evidence="2 3">
    <name type="scientific">Marinibacterium profundimaris</name>
    <dbReference type="NCBI Taxonomy" id="1679460"/>
    <lineage>
        <taxon>Bacteria</taxon>
        <taxon>Pseudomonadati</taxon>
        <taxon>Pseudomonadota</taxon>
        <taxon>Alphaproteobacteria</taxon>
        <taxon>Rhodobacterales</taxon>
        <taxon>Paracoccaceae</taxon>
        <taxon>Marinibacterium</taxon>
    </lineage>
</organism>
<keyword evidence="3" id="KW-1185">Reference proteome</keyword>
<evidence type="ECO:0000256" key="1">
    <source>
        <dbReference type="SAM" id="SignalP"/>
    </source>
</evidence>
<feature type="signal peptide" evidence="1">
    <location>
        <begin position="1"/>
        <end position="21"/>
    </location>
</feature>
<comment type="caution">
    <text evidence="2">The sequence shown here is derived from an EMBL/GenBank/DDBJ whole genome shotgun (WGS) entry which is preliminary data.</text>
</comment>
<evidence type="ECO:0000313" key="3">
    <source>
        <dbReference type="Proteomes" id="UP000215377"/>
    </source>
</evidence>
<evidence type="ECO:0008006" key="4">
    <source>
        <dbReference type="Google" id="ProtNLM"/>
    </source>
</evidence>
<dbReference type="EMBL" id="AQQR01000005">
    <property type="protein sequence ID" value="OWU73022.1"/>
    <property type="molecule type" value="Genomic_DNA"/>
</dbReference>
<dbReference type="Gene3D" id="3.40.30.10">
    <property type="entry name" value="Glutaredoxin"/>
    <property type="match status" value="1"/>
</dbReference>
<sequence length="125" mass="13654">MIVARLLVAALLAALSAPGWADVALLMGEEKGCPWCARWHAEIGDAYARTSEGRAAPLMRYDVHRPLPDGVTLSKPVFFTPTFVLLMDGAEVARLEGYPGEDFFWGLLGQMLADANVQFVDTQDD</sequence>
<accession>A0A225NHV4</accession>
<proteinExistence type="predicted"/>
<dbReference type="OrthoDB" id="7362982at2"/>
<name>A0A225NHV4_9RHOB</name>
<dbReference type="SUPFAM" id="SSF52833">
    <property type="entry name" value="Thioredoxin-like"/>
    <property type="match status" value="1"/>
</dbReference>
<dbReference type="InterPro" id="IPR036249">
    <property type="entry name" value="Thioredoxin-like_sf"/>
</dbReference>
<feature type="chain" id="PRO_5012781926" description="Regulatory protein" evidence="1">
    <location>
        <begin position="22"/>
        <end position="125"/>
    </location>
</feature>